<dbReference type="KEGG" id="asla:NCTC11923_01156"/>
<keyword evidence="2" id="KW-1133">Transmembrane helix</keyword>
<gene>
    <name evidence="3" type="ORF">NCTC11923_01156</name>
</gene>
<feature type="transmembrane region" description="Helical" evidence="2">
    <location>
        <begin position="30"/>
        <end position="50"/>
    </location>
</feature>
<feature type="region of interest" description="Disordered" evidence="1">
    <location>
        <begin position="1"/>
        <end position="23"/>
    </location>
</feature>
<proteinExistence type="predicted"/>
<sequence length="384" mass="40294">MTQHTASDPFRPPAQPQLQRLRHPGPPRRLSLIVLGLIALATAAVVAAMLTGSVGVGNGVLLMAGLPAAILGAGVMLSGAGRRRGGWMSWLGWPAIVVALPVLALGTAIPASIRALPRQEIAASTGRTVYSWSDIVAAGSGSTRALPAQVAGELVVDLRGMPQDAEVTRIEVELGVGALEVLTDPDAQVGVEAQASVGPLSAKVPSDWSMDGLPSPSIDVETAYTVHGKPVEEGVESSGLSRSVALRPEGSSSPRVTVHSRLGAGAVSVLSPQGVIWQGDASQEVWIIEHWRDEDGRWHWGETPVPGMTHPAVSAEDASVCLNSAQAADSHDDDDQDADWDDWEEINHLSQSQRHDYDQCIQRVLRSPHGASPTPAQPSPTATP</sequence>
<evidence type="ECO:0000256" key="1">
    <source>
        <dbReference type="SAM" id="MobiDB-lite"/>
    </source>
</evidence>
<reference evidence="3 4" key="1">
    <citation type="submission" date="2018-12" db="EMBL/GenBank/DDBJ databases">
        <authorList>
            <consortium name="Pathogen Informatics"/>
        </authorList>
    </citation>
    <scope>NUCLEOTIDE SEQUENCE [LARGE SCALE GENOMIC DNA]</scope>
    <source>
        <strain evidence="3 4">NCTC11923</strain>
    </source>
</reference>
<evidence type="ECO:0000313" key="3">
    <source>
        <dbReference type="EMBL" id="VEG74522.1"/>
    </source>
</evidence>
<feature type="region of interest" description="Disordered" evidence="1">
    <location>
        <begin position="232"/>
        <end position="257"/>
    </location>
</feature>
<dbReference type="AlphaFoldDB" id="A0A3S4WGQ5"/>
<feature type="transmembrane region" description="Helical" evidence="2">
    <location>
        <begin position="56"/>
        <end position="78"/>
    </location>
</feature>
<feature type="region of interest" description="Disordered" evidence="1">
    <location>
        <begin position="363"/>
        <end position="384"/>
    </location>
</feature>
<feature type="transmembrane region" description="Helical" evidence="2">
    <location>
        <begin position="90"/>
        <end position="109"/>
    </location>
</feature>
<keyword evidence="4" id="KW-1185">Reference proteome</keyword>
<name>A0A3S4WGQ5_9ACTO</name>
<dbReference type="RefSeq" id="WP_026426854.1">
    <property type="nucleotide sequence ID" value="NZ_CBCRWE010000010.1"/>
</dbReference>
<keyword evidence="2" id="KW-0472">Membrane</keyword>
<protein>
    <submittedName>
        <fullName evidence="3">Uncharacterized protein</fullName>
    </submittedName>
</protein>
<dbReference type="STRING" id="1278298.GCA_000428685_01724"/>
<organism evidence="3 4">
    <name type="scientific">Actinomyces slackii</name>
    <dbReference type="NCBI Taxonomy" id="52774"/>
    <lineage>
        <taxon>Bacteria</taxon>
        <taxon>Bacillati</taxon>
        <taxon>Actinomycetota</taxon>
        <taxon>Actinomycetes</taxon>
        <taxon>Actinomycetales</taxon>
        <taxon>Actinomycetaceae</taxon>
        <taxon>Actinomyces</taxon>
    </lineage>
</organism>
<keyword evidence="2" id="KW-0812">Transmembrane</keyword>
<accession>A0A3S4WGQ5</accession>
<dbReference type="Proteomes" id="UP000276899">
    <property type="component" value="Chromosome"/>
</dbReference>
<dbReference type="EMBL" id="LR134363">
    <property type="protein sequence ID" value="VEG74522.1"/>
    <property type="molecule type" value="Genomic_DNA"/>
</dbReference>
<feature type="compositionally biased region" description="Pro residues" evidence="1">
    <location>
        <begin position="375"/>
        <end position="384"/>
    </location>
</feature>
<evidence type="ECO:0000313" key="4">
    <source>
        <dbReference type="Proteomes" id="UP000276899"/>
    </source>
</evidence>
<evidence type="ECO:0000256" key="2">
    <source>
        <dbReference type="SAM" id="Phobius"/>
    </source>
</evidence>